<dbReference type="Pfam" id="PF07712">
    <property type="entry name" value="SURNod19"/>
    <property type="match status" value="1"/>
</dbReference>
<dbReference type="Proteomes" id="UP000654075">
    <property type="component" value="Unassembled WGS sequence"/>
</dbReference>
<name>A0A813HUC4_POLGL</name>
<dbReference type="EMBL" id="CAJNNV010033084">
    <property type="protein sequence ID" value="CAE8642044.1"/>
    <property type="molecule type" value="Genomic_DNA"/>
</dbReference>
<keyword evidence="2" id="KW-1185">Reference proteome</keyword>
<accession>A0A813HUC4</accession>
<reference evidence="1" key="1">
    <citation type="submission" date="2021-02" db="EMBL/GenBank/DDBJ databases">
        <authorList>
            <person name="Dougan E. K."/>
            <person name="Rhodes N."/>
            <person name="Thang M."/>
            <person name="Chan C."/>
        </authorList>
    </citation>
    <scope>NUCLEOTIDE SEQUENCE</scope>
</reference>
<dbReference type="PANTHER" id="PTHR33390">
    <property type="entry name" value="STRESS UP-REGULATED NOD 19 PROTEIN"/>
    <property type="match status" value="1"/>
</dbReference>
<organism evidence="1 2">
    <name type="scientific">Polarella glacialis</name>
    <name type="common">Dinoflagellate</name>
    <dbReference type="NCBI Taxonomy" id="89957"/>
    <lineage>
        <taxon>Eukaryota</taxon>
        <taxon>Sar</taxon>
        <taxon>Alveolata</taxon>
        <taxon>Dinophyceae</taxon>
        <taxon>Suessiales</taxon>
        <taxon>Suessiaceae</taxon>
        <taxon>Polarella</taxon>
    </lineage>
</organism>
<dbReference type="OrthoDB" id="433161at2759"/>
<evidence type="ECO:0000313" key="1">
    <source>
        <dbReference type="EMBL" id="CAE8642044.1"/>
    </source>
</evidence>
<comment type="caution">
    <text evidence="1">The sequence shown here is derived from an EMBL/GenBank/DDBJ whole genome shotgun (WGS) entry which is preliminary data.</text>
</comment>
<evidence type="ECO:0000313" key="2">
    <source>
        <dbReference type="Proteomes" id="UP000654075"/>
    </source>
</evidence>
<dbReference type="OMA" id="DTIMWMV"/>
<dbReference type="InterPro" id="IPR011692">
    <property type="entry name" value="Stress_up-reg_Nod19"/>
</dbReference>
<sequence>DLAGWTDREVCDAFVKFFEILDGYPRAVAMKYFLEERPKLFEAILNYARLDLLPLDLPASDLGDFTQKYNFFKSDASAQDNVTVKNGQMNFTSYGYSAIYLPPLNFGALREMTISFYFSIEALGEEQVEKRFGFRMGEVEIYFSPDVDESGISQFRRCHMRKGGVGEPESFNLEQSCFLEGEVMRVVVQVHQDHLSHVYLCKTILEVEPFSLDVELNRLGFCSAGTRSTEYFGVYTSGEKCKKSFTLFSISLLQYAEEPNSYQLAVWPEIRSRAEKLLLVIREGCEDSGMPAQSLHFADSRAKLTGYVFLILVKLCDPTLRTRCMRSLSALLKSVDLLVLRGEDKGILMPHLGKLVQLFDFINQLELADQYMIEQACVVHLMAHCVAGDEHRSSELLTVDGASLSETLRRSLQADSRRAHRENVAMQNDPDKVDEVGSDTHPTIRLQNSCLFCLNALGLPQTCADMQTRGCVLEKPERVIGGLSDGDAARLVVTSKPGAKPASKPGGSRTLAPGLLTHPAVFPSYTMSFVLAIKKEACVKSGQPRFQALVQNECNLPHVYVSLEDFTVWVQVPTVGGRLESCATKTSVLDEASPLSVMVVVDGLLVHVYINGVLALRQPKRLSGYAEQIRAGQISCGRSLKLVEASLRGEKTKNSDPLLSGAMLMLRWYPKPMVRHEVESKSLTFRAQSSKILKRRIAGGPAGAQETPLTVYNIIEVTKIALLFTQQQLSDEAVAASGRKKSGLQDLMDPDTIMWMVLALGTAAMYLPHQHPSYLELIKKPFVKVMQMVANIMEHAGTGARDQLSTYQQAFISAAIMYVAFVLESPRGRTILQDEIAAILVIKINSICDTPIDLSDYVVRNCQSLSAKLGVLLLHAKQEAPATLALILDTILSRLVNDVGVIYKEDLQEFLVDFGLGALIGVLELAGRRAMDLDYQELHKKSLTSRMTSAQREEFETTLASERKALTQVQKLGGRLHRQLFLQLHHIMDEVIHGLPLDERSMLALVKMVGTVLVLEVPQAVRFFPASSLRTERMEDLEVAEGMPNECWKAVAELSATRLRVWTEKYYPMSLRSRGEVTTLLEDLQEQCSVRDKRHILSPRLEVGGLSKGNRVWIHFQSSAEKVVTDTEAVQNNPKFSEEVARLATAQHVFLAASMLASLSSLAAASSRNFTVFSAPIRLRYGEVYNTMQSVMKLPTDVVARYAAGDKTMAVSGFDVEVVRVGDGGVESPVKLSDHYLHHYALMIGQSGSVDGLNKAASEDVAFARMLTGCHAMTRTGLHSFLNQLQHQEGSTPGHLSHAELSVFGSASGAEYRHNPQRFAAPFRQLIRQPQVWTALIHVINIGAPDNRTDSSATAPYSPLLECPCTPQRTINVSAGTIDGHAADPPIHCSPEFAATGNPSCHLATYIGGWRCCEHRMFLVDTDKECASPSCSELPEDEVYMKFTFYYEDAQSETRPIEPAACCDVTSVTQGNENIEYDVPVCAEGTPPDQCIHIAESVQPLAYYSTHPKSPKDSHKADELVDLVFAAPHLHLAGMSMELIDGMTNKTICEVHYTEDNSAGISYGRGSKAGDENGYLVGLLPCMWDASDAPRFRRDHPIRSRAVYNATQGHTGVMSLWLMDVSAVTPPEFLV</sequence>
<proteinExistence type="predicted"/>
<protein>
    <submittedName>
        <fullName evidence="1">Uncharacterized protein</fullName>
    </submittedName>
</protein>
<feature type="non-terminal residue" evidence="1">
    <location>
        <position position="1"/>
    </location>
</feature>
<dbReference type="PANTHER" id="PTHR33390:SF1">
    <property type="entry name" value="STRESS UP-REGULATED NOD 19 PROTEIN"/>
    <property type="match status" value="1"/>
</dbReference>
<gene>
    <name evidence="1" type="ORF">PGLA1383_LOCUS56594</name>
</gene>